<evidence type="ECO:0000313" key="3">
    <source>
        <dbReference type="Proteomes" id="UP000032141"/>
    </source>
</evidence>
<feature type="region of interest" description="Disordered" evidence="1">
    <location>
        <begin position="1"/>
        <end position="52"/>
    </location>
</feature>
<sequence length="78" mass="8534">MTSRSESSGVKRTTRRRAGPSFVVVRMTGRPADSSSGVDMTRRRADPTSVVKKKTTSSCGVKMDFWAKLDTTTARIHG</sequence>
<accession>A0A0D3AAR6</accession>
<proteinExistence type="predicted"/>
<dbReference type="EnsemblPlants" id="Bo1g098310.1">
    <property type="protein sequence ID" value="Bo1g098310.1"/>
    <property type="gene ID" value="Bo1g098310"/>
</dbReference>
<dbReference type="AlphaFoldDB" id="A0A0D3AAR6"/>
<organism evidence="2 3">
    <name type="scientific">Brassica oleracea var. oleracea</name>
    <dbReference type="NCBI Taxonomy" id="109376"/>
    <lineage>
        <taxon>Eukaryota</taxon>
        <taxon>Viridiplantae</taxon>
        <taxon>Streptophyta</taxon>
        <taxon>Embryophyta</taxon>
        <taxon>Tracheophyta</taxon>
        <taxon>Spermatophyta</taxon>
        <taxon>Magnoliopsida</taxon>
        <taxon>eudicotyledons</taxon>
        <taxon>Gunneridae</taxon>
        <taxon>Pentapetalae</taxon>
        <taxon>rosids</taxon>
        <taxon>malvids</taxon>
        <taxon>Brassicales</taxon>
        <taxon>Brassicaceae</taxon>
        <taxon>Brassiceae</taxon>
        <taxon>Brassica</taxon>
    </lineage>
</organism>
<keyword evidence="3" id="KW-1185">Reference proteome</keyword>
<feature type="compositionally biased region" description="Polar residues" evidence="1">
    <location>
        <begin position="1"/>
        <end position="11"/>
    </location>
</feature>
<evidence type="ECO:0000313" key="2">
    <source>
        <dbReference type="EnsemblPlants" id="Bo1g098310.1"/>
    </source>
</evidence>
<protein>
    <submittedName>
        <fullName evidence="2">Uncharacterized protein</fullName>
    </submittedName>
</protein>
<dbReference type="HOGENOM" id="CLU_2625382_0_0_1"/>
<reference evidence="2" key="2">
    <citation type="submission" date="2015-03" db="UniProtKB">
        <authorList>
            <consortium name="EnsemblPlants"/>
        </authorList>
    </citation>
    <scope>IDENTIFICATION</scope>
</reference>
<reference evidence="2 3" key="1">
    <citation type="journal article" date="2014" name="Genome Biol.">
        <title>Transcriptome and methylome profiling reveals relics of genome dominance in the mesopolyploid Brassica oleracea.</title>
        <authorList>
            <person name="Parkin I.A."/>
            <person name="Koh C."/>
            <person name="Tang H."/>
            <person name="Robinson S.J."/>
            <person name="Kagale S."/>
            <person name="Clarke W.E."/>
            <person name="Town C.D."/>
            <person name="Nixon J."/>
            <person name="Krishnakumar V."/>
            <person name="Bidwell S.L."/>
            <person name="Denoeud F."/>
            <person name="Belcram H."/>
            <person name="Links M.G."/>
            <person name="Just J."/>
            <person name="Clarke C."/>
            <person name="Bender T."/>
            <person name="Huebert T."/>
            <person name="Mason A.S."/>
            <person name="Pires J.C."/>
            <person name="Barker G."/>
            <person name="Moore J."/>
            <person name="Walley P.G."/>
            <person name="Manoli S."/>
            <person name="Batley J."/>
            <person name="Edwards D."/>
            <person name="Nelson M.N."/>
            <person name="Wang X."/>
            <person name="Paterson A.H."/>
            <person name="King G."/>
            <person name="Bancroft I."/>
            <person name="Chalhoub B."/>
            <person name="Sharpe A.G."/>
        </authorList>
    </citation>
    <scope>NUCLEOTIDE SEQUENCE</scope>
    <source>
        <strain evidence="2 3">cv. TO1000</strain>
    </source>
</reference>
<evidence type="ECO:0000256" key="1">
    <source>
        <dbReference type="SAM" id="MobiDB-lite"/>
    </source>
</evidence>
<dbReference type="Gramene" id="Bo1g098310.1">
    <property type="protein sequence ID" value="Bo1g098310.1"/>
    <property type="gene ID" value="Bo1g098310"/>
</dbReference>
<dbReference type="Proteomes" id="UP000032141">
    <property type="component" value="Chromosome C1"/>
</dbReference>
<name>A0A0D3AAR6_BRAOL</name>